<evidence type="ECO:0000313" key="2">
    <source>
        <dbReference type="EMBL" id="VWC83105.1"/>
    </source>
</evidence>
<organism evidence="2 3">
    <name type="scientific">Burkholderia lata (strain ATCC 17760 / DSM 23089 / LMG 22485 / NCIMB 9086 / R18194 / 383)</name>
    <dbReference type="NCBI Taxonomy" id="482957"/>
    <lineage>
        <taxon>Bacteria</taxon>
        <taxon>Pseudomonadati</taxon>
        <taxon>Pseudomonadota</taxon>
        <taxon>Betaproteobacteria</taxon>
        <taxon>Burkholderiales</taxon>
        <taxon>Burkholderiaceae</taxon>
        <taxon>Burkholderia</taxon>
        <taxon>Burkholderia cepacia complex</taxon>
    </lineage>
</organism>
<proteinExistence type="predicted"/>
<gene>
    <name evidence="2" type="ORF">BLA39750_01347</name>
</gene>
<dbReference type="AlphaFoldDB" id="A0A6P2VSQ2"/>
<dbReference type="EMBL" id="CABVQN010000004">
    <property type="protein sequence ID" value="VWC83105.1"/>
    <property type="molecule type" value="Genomic_DNA"/>
</dbReference>
<name>A0A6P2VSQ2_BURL3</name>
<feature type="region of interest" description="Disordered" evidence="1">
    <location>
        <begin position="138"/>
        <end position="176"/>
    </location>
</feature>
<protein>
    <submittedName>
        <fullName evidence="2">Uncharacterized protein</fullName>
    </submittedName>
</protein>
<dbReference type="Proteomes" id="UP000494110">
    <property type="component" value="Unassembled WGS sequence"/>
</dbReference>
<evidence type="ECO:0000256" key="1">
    <source>
        <dbReference type="SAM" id="MobiDB-lite"/>
    </source>
</evidence>
<evidence type="ECO:0000313" key="3">
    <source>
        <dbReference type="Proteomes" id="UP000494110"/>
    </source>
</evidence>
<accession>A0A6P2VSQ2</accession>
<sequence>MRLNIGSGYTLTSIRVLIVSSLVMGPLLASAAPGLDFGYRIDGPASVRPTLVFNDGLDTYVQPSGSGRTYVAGAKADGPYLRISGIPDSFAVRVGSTSLRVEHVGLPSGPTSLASAPSTTHSYAERAARLRSTLAVGAAASAAGDPPSRTSSSTASRSGVDGAVAGDGTGSEQAAVGGPIAADGVAATSIRGVAPGNDGTNVDKKSDAADVSYLAKYFGADGIREGFGGAIQIHFRTRPSAELQFASADGKHLEASWDGSASVMTIGAAQKFVVRDGRSSVAVSRQTTDTFNYPVDNAAGLEQVFSESGAIYFRVAEGTKKVSVRADGKALRGQQKGRYYRVAGTADSFVVNADGFEVTVTRTRSVRFVDREGGTS</sequence>
<feature type="compositionally biased region" description="Low complexity" evidence="1">
    <location>
        <begin position="138"/>
        <end position="166"/>
    </location>
</feature>
<reference evidence="2 3" key="1">
    <citation type="submission" date="2019-09" db="EMBL/GenBank/DDBJ databases">
        <authorList>
            <person name="Depoorter E."/>
        </authorList>
    </citation>
    <scope>NUCLEOTIDE SEQUENCE [LARGE SCALE GENOMIC DNA]</scope>
    <source>
        <strain evidence="2">R-39750</strain>
    </source>
</reference>